<protein>
    <submittedName>
        <fullName evidence="8">Plus-3 domain protein</fullName>
    </submittedName>
</protein>
<evidence type="ECO:0000313" key="9">
    <source>
        <dbReference type="Proteomes" id="UP000053766"/>
    </source>
</evidence>
<feature type="region of interest" description="Disordered" evidence="5">
    <location>
        <begin position="1"/>
        <end position="223"/>
    </location>
</feature>
<comment type="subcellular location">
    <subcellularLocation>
        <location evidence="1">Nucleus</location>
    </subcellularLocation>
</comment>
<reference evidence="8 9" key="1">
    <citation type="submission" date="2013-11" db="EMBL/GenBank/DDBJ databases">
        <title>Draft genome of the bovine lungworm Dictyocaulus viviparus.</title>
        <authorList>
            <person name="Mitreva M."/>
        </authorList>
    </citation>
    <scope>NUCLEOTIDE SEQUENCE [LARGE SCALE GENOMIC DNA]</scope>
    <source>
        <strain evidence="8 9">HannoverDv2000</strain>
    </source>
</reference>
<dbReference type="InterPro" id="IPR036128">
    <property type="entry name" value="Plus3-like_sf"/>
</dbReference>
<accession>A0A0D8XZR2</accession>
<feature type="compositionally biased region" description="Polar residues" evidence="5">
    <location>
        <begin position="1"/>
        <end position="11"/>
    </location>
</feature>
<evidence type="ECO:0000256" key="2">
    <source>
        <dbReference type="ARBA" id="ARBA00023015"/>
    </source>
</evidence>
<dbReference type="PANTHER" id="PTHR13115">
    <property type="entry name" value="RNA POLYMERASE-ASSOCIATED PROTEIN RTF1 HOMOLOG"/>
    <property type="match status" value="1"/>
</dbReference>
<dbReference type="PROSITE" id="PS51360">
    <property type="entry name" value="PLUS3"/>
    <property type="match status" value="1"/>
</dbReference>
<keyword evidence="9" id="KW-1185">Reference proteome</keyword>
<reference evidence="9" key="2">
    <citation type="journal article" date="2016" name="Sci. Rep.">
        <title>Dictyocaulus viviparus genome, variome and transcriptome elucidate lungworm biology and support future intervention.</title>
        <authorList>
            <person name="McNulty S.N."/>
            <person name="Strube C."/>
            <person name="Rosa B.A."/>
            <person name="Martin J.C."/>
            <person name="Tyagi R."/>
            <person name="Choi Y.J."/>
            <person name="Wang Q."/>
            <person name="Hallsworth Pepin K."/>
            <person name="Zhang X."/>
            <person name="Ozersky P."/>
            <person name="Wilson R.K."/>
            <person name="Sternberg P.W."/>
            <person name="Gasser R.B."/>
            <person name="Mitreva M."/>
        </authorList>
    </citation>
    <scope>NUCLEOTIDE SEQUENCE [LARGE SCALE GENOMIC DNA]</scope>
    <source>
        <strain evidence="9">HannoverDv2000</strain>
    </source>
</reference>
<gene>
    <name evidence="8" type="ORF">DICVIV_03907</name>
</gene>
<feature type="domain" description="Plus3" evidence="7">
    <location>
        <begin position="273"/>
        <end position="404"/>
    </location>
</feature>
<keyword evidence="6" id="KW-1133">Transmembrane helix</keyword>
<keyword evidence="3" id="KW-0804">Transcription</keyword>
<dbReference type="SMART" id="SM00719">
    <property type="entry name" value="Plus3"/>
    <property type="match status" value="1"/>
</dbReference>
<dbReference type="GO" id="GO:1990269">
    <property type="term" value="F:RNA polymerase II C-terminal domain phosphoserine binding"/>
    <property type="evidence" value="ECO:0007669"/>
    <property type="project" value="TreeGrafter"/>
</dbReference>
<dbReference type="GO" id="GO:0016593">
    <property type="term" value="C:Cdc73/Paf1 complex"/>
    <property type="evidence" value="ECO:0007669"/>
    <property type="project" value="TreeGrafter"/>
</dbReference>
<dbReference type="Gene3D" id="3.90.70.200">
    <property type="entry name" value="Plus-3 domain"/>
    <property type="match status" value="1"/>
</dbReference>
<feature type="transmembrane region" description="Helical" evidence="6">
    <location>
        <begin position="442"/>
        <end position="463"/>
    </location>
</feature>
<evidence type="ECO:0000256" key="5">
    <source>
        <dbReference type="SAM" id="MobiDB-lite"/>
    </source>
</evidence>
<evidence type="ECO:0000256" key="1">
    <source>
        <dbReference type="ARBA" id="ARBA00004123"/>
    </source>
</evidence>
<dbReference type="STRING" id="29172.A0A0D8XZR2"/>
<proteinExistence type="predicted"/>
<feature type="transmembrane region" description="Helical" evidence="6">
    <location>
        <begin position="292"/>
        <end position="311"/>
    </location>
</feature>
<keyword evidence="6" id="KW-0472">Membrane</keyword>
<feature type="compositionally biased region" description="Basic and acidic residues" evidence="5">
    <location>
        <begin position="173"/>
        <end position="185"/>
    </location>
</feature>
<dbReference type="AlphaFoldDB" id="A0A0D8XZR2"/>
<dbReference type="Proteomes" id="UP000053766">
    <property type="component" value="Unassembled WGS sequence"/>
</dbReference>
<evidence type="ECO:0000256" key="4">
    <source>
        <dbReference type="ARBA" id="ARBA00023242"/>
    </source>
</evidence>
<dbReference type="PANTHER" id="PTHR13115:SF8">
    <property type="entry name" value="RNA POLYMERASE-ASSOCIATED PROTEIN RTF1 HOMOLOG"/>
    <property type="match status" value="1"/>
</dbReference>
<name>A0A0D8XZR2_DICVI</name>
<sequence>MSSSDCYSSGNEGKPKVSDDSDASAKKHRKRPTRNTSSKAIIESAGSSDSENSDSDCRSDNDGSRAGARRKRKGSSSLNRKGNSYYAKRKRAVSEESDRGEMDDDLFADEEDRRQVMAMNEKDREQEIFNRMEQQEMRRTRKQIEEKLAAAKNASSASNDKKEKKERRRREERKRINESDSDDGKYLSSRAHSSGTKSKAVAGSGSESEADMTFHRPSEVYKKATQKNAMADLLAKRKDKENKAAKKAALSIDAVREGGSEDDDAKKEARREVETVAELSRARISRYKMAKIVYAPFFAKTVVGCFVRVGLGGYGGKSKYRLSQVVDVVETNRVYTFENNKTNKGLKLRYGSDERVFRIEFVSNAEFSEEEFLEWRKVTKEECGSLPTMDHIEKKETDIRKAMNFNYTDEVIEYIVQEKKKFSDKVKNFAVTKGELIKQKFILCYFKIVFINFLLSLFLKMWYTQTDLG</sequence>
<dbReference type="Pfam" id="PF03126">
    <property type="entry name" value="Plus-3"/>
    <property type="match status" value="1"/>
</dbReference>
<keyword evidence="6" id="KW-0812">Transmembrane</keyword>
<evidence type="ECO:0000259" key="7">
    <source>
        <dbReference type="PROSITE" id="PS51360"/>
    </source>
</evidence>
<feature type="compositionally biased region" description="Acidic residues" evidence="5">
    <location>
        <begin position="101"/>
        <end position="110"/>
    </location>
</feature>
<evidence type="ECO:0000313" key="8">
    <source>
        <dbReference type="EMBL" id="KJH49960.1"/>
    </source>
</evidence>
<feature type="compositionally biased region" description="Basic and acidic residues" evidence="5">
    <location>
        <begin position="212"/>
        <end position="222"/>
    </location>
</feature>
<feature type="compositionally biased region" description="Basic and acidic residues" evidence="5">
    <location>
        <begin position="111"/>
        <end position="149"/>
    </location>
</feature>
<evidence type="ECO:0000256" key="3">
    <source>
        <dbReference type="ARBA" id="ARBA00023163"/>
    </source>
</evidence>
<feature type="compositionally biased region" description="Basic and acidic residues" evidence="5">
    <location>
        <begin position="13"/>
        <end position="25"/>
    </location>
</feature>
<dbReference type="OrthoDB" id="166375at2759"/>
<organism evidence="8 9">
    <name type="scientific">Dictyocaulus viviparus</name>
    <name type="common">Bovine lungworm</name>
    <dbReference type="NCBI Taxonomy" id="29172"/>
    <lineage>
        <taxon>Eukaryota</taxon>
        <taxon>Metazoa</taxon>
        <taxon>Ecdysozoa</taxon>
        <taxon>Nematoda</taxon>
        <taxon>Chromadorea</taxon>
        <taxon>Rhabditida</taxon>
        <taxon>Rhabditina</taxon>
        <taxon>Rhabditomorpha</taxon>
        <taxon>Strongyloidea</taxon>
        <taxon>Metastrongylidae</taxon>
        <taxon>Dictyocaulus</taxon>
    </lineage>
</organism>
<dbReference type="GO" id="GO:0003677">
    <property type="term" value="F:DNA binding"/>
    <property type="evidence" value="ECO:0007669"/>
    <property type="project" value="InterPro"/>
</dbReference>
<evidence type="ECO:0000256" key="6">
    <source>
        <dbReference type="SAM" id="Phobius"/>
    </source>
</evidence>
<keyword evidence="4" id="KW-0539">Nucleus</keyword>
<dbReference type="InterPro" id="IPR004343">
    <property type="entry name" value="Plus-3_dom"/>
</dbReference>
<keyword evidence="2" id="KW-0805">Transcription regulation</keyword>
<dbReference type="SUPFAM" id="SSF159042">
    <property type="entry name" value="Plus3-like"/>
    <property type="match status" value="1"/>
</dbReference>
<dbReference type="EMBL" id="KN716219">
    <property type="protein sequence ID" value="KJH49960.1"/>
    <property type="molecule type" value="Genomic_DNA"/>
</dbReference>